<comment type="caution">
    <text evidence="1">The sequence shown here is derived from an EMBL/GenBank/DDBJ whole genome shotgun (WGS) entry which is preliminary data.</text>
</comment>
<evidence type="ECO:0000313" key="2">
    <source>
        <dbReference type="Proteomes" id="UP001597469"/>
    </source>
</evidence>
<proteinExistence type="predicted"/>
<evidence type="ECO:0000313" key="1">
    <source>
        <dbReference type="EMBL" id="MFD2571952.1"/>
    </source>
</evidence>
<keyword evidence="2" id="KW-1185">Reference proteome</keyword>
<gene>
    <name evidence="1" type="ORF">ACFSUS_15015</name>
</gene>
<organism evidence="1 2">
    <name type="scientific">Spirosoma soli</name>
    <dbReference type="NCBI Taxonomy" id="1770529"/>
    <lineage>
        <taxon>Bacteria</taxon>
        <taxon>Pseudomonadati</taxon>
        <taxon>Bacteroidota</taxon>
        <taxon>Cytophagia</taxon>
        <taxon>Cytophagales</taxon>
        <taxon>Cytophagaceae</taxon>
        <taxon>Spirosoma</taxon>
    </lineage>
</organism>
<accession>A0ABW5M5W0</accession>
<dbReference type="Proteomes" id="UP001597469">
    <property type="component" value="Unassembled WGS sequence"/>
</dbReference>
<dbReference type="RefSeq" id="WP_381523915.1">
    <property type="nucleotide sequence ID" value="NZ_JBHULN010000008.1"/>
</dbReference>
<reference evidence="2" key="1">
    <citation type="journal article" date="2019" name="Int. J. Syst. Evol. Microbiol.">
        <title>The Global Catalogue of Microorganisms (GCM) 10K type strain sequencing project: providing services to taxonomists for standard genome sequencing and annotation.</title>
        <authorList>
            <consortium name="The Broad Institute Genomics Platform"/>
            <consortium name="The Broad Institute Genome Sequencing Center for Infectious Disease"/>
            <person name="Wu L."/>
            <person name="Ma J."/>
        </authorList>
    </citation>
    <scope>NUCLEOTIDE SEQUENCE [LARGE SCALE GENOMIC DNA]</scope>
    <source>
        <strain evidence="2">KCTC 42805</strain>
    </source>
</reference>
<protein>
    <submittedName>
        <fullName evidence="1">Uncharacterized protein</fullName>
    </submittedName>
</protein>
<dbReference type="EMBL" id="JBHULN010000008">
    <property type="protein sequence ID" value="MFD2571952.1"/>
    <property type="molecule type" value="Genomic_DNA"/>
</dbReference>
<name>A0ABW5M5W0_9BACT</name>
<sequence length="57" mass="6043">MLSAFSLRVAAAFLAEAERSSAVREAEAAPPFLPPVFVGSLFAAEPRPDAARPEPLF</sequence>